<accession>A0A7S4C3U2</accession>
<keyword evidence="10" id="KW-0325">Glycoprotein</keyword>
<dbReference type="EMBL" id="HBIZ01062705">
    <property type="protein sequence ID" value="CAE0786118.1"/>
    <property type="molecule type" value="Transcribed_RNA"/>
</dbReference>
<gene>
    <name evidence="12" type="ORF">PCAR00345_LOCUS38826</name>
</gene>
<evidence type="ECO:0000256" key="1">
    <source>
        <dbReference type="ARBA" id="ARBA00004323"/>
    </source>
</evidence>
<evidence type="ECO:0000256" key="5">
    <source>
        <dbReference type="ARBA" id="ARBA00022692"/>
    </source>
</evidence>
<dbReference type="AlphaFoldDB" id="A0A7S4C3U2"/>
<reference evidence="12" key="1">
    <citation type="submission" date="2021-01" db="EMBL/GenBank/DDBJ databases">
        <authorList>
            <person name="Corre E."/>
            <person name="Pelletier E."/>
            <person name="Niang G."/>
            <person name="Scheremetjew M."/>
            <person name="Finn R."/>
            <person name="Kale V."/>
            <person name="Holt S."/>
            <person name="Cochrane G."/>
            <person name="Meng A."/>
            <person name="Brown T."/>
            <person name="Cohen L."/>
        </authorList>
    </citation>
    <scope>NUCLEOTIDE SEQUENCE</scope>
    <source>
        <strain evidence="12">CCMP645</strain>
    </source>
</reference>
<keyword evidence="4" id="KW-0808">Transferase</keyword>
<evidence type="ECO:0000256" key="3">
    <source>
        <dbReference type="ARBA" id="ARBA00022676"/>
    </source>
</evidence>
<dbReference type="PANTHER" id="PTHR11987:SF36">
    <property type="entry name" value="SIA-ALPHA-2,3-GAL-BETA-1,4-GLCNAC-R:ALPHA 2,8-SIALYLTRANSFERASE"/>
    <property type="match status" value="1"/>
</dbReference>
<keyword evidence="6" id="KW-0735">Signal-anchor</keyword>
<protein>
    <submittedName>
        <fullName evidence="12">Uncharacterized protein</fullName>
    </submittedName>
</protein>
<keyword evidence="8" id="KW-0333">Golgi apparatus</keyword>
<sequence>MYSSTPCFVTRQLSKAPCLINQTFGCTAMQTDGVDTVEVWVKQGCRARVRCKTEVMIDCGYWGGKLFKNSKCPCIPGFKSGAMPSSTLLPAAGRAHPRIQDQHRRQRGRGQSPQWPARGMHLQPRGKGTPRGGRGKQLDGHSQMGSRGGRSGRGTNAKRGEPHISLDHVPASKNCSLLFQHSNHKHNCTLKKTFNCVASPRGYGLVDIVTRHGCGGVFSCGGYSKIFCYARTSPCFCPPARQEAEAAVITSHGALAPAVKKLIISGEGAPEGPLYTTRLNGTQQDGPRPPARPSSCRDRLLPSPLLSTESEGALRTYLRGGRFKRVNTTAKLFPLVRRGFAAMSTHRYRSCAVVGSSSKLLDREDGDEIDSAEIVIRIGHAPTPPALQKHVGSRTDVYIDGFYMRPPGVETCPSNKWDEQGNCSGAASDQQILHCVTGSQPLCINHSQPNGMWDRTSPALEMYAQSLIFGAGLLPPEGNRPTTGVIAVLLALHRCDLTLLYGFGPSSTQRCAKYYHSKRMKNCNPDAYLSDRNHNMPLEHAWLRFLTKNFTETVLTCHDLPRVT</sequence>
<dbReference type="InterPro" id="IPR001675">
    <property type="entry name" value="Glyco_trans_29"/>
</dbReference>
<keyword evidence="7" id="KW-1133">Transmembrane helix</keyword>
<dbReference type="GO" id="GO:0008373">
    <property type="term" value="F:sialyltransferase activity"/>
    <property type="evidence" value="ECO:0007669"/>
    <property type="project" value="InterPro"/>
</dbReference>
<feature type="region of interest" description="Disordered" evidence="11">
    <location>
        <begin position="274"/>
        <end position="303"/>
    </location>
</feature>
<evidence type="ECO:0000256" key="7">
    <source>
        <dbReference type="ARBA" id="ARBA00022989"/>
    </source>
</evidence>
<evidence type="ECO:0000256" key="4">
    <source>
        <dbReference type="ARBA" id="ARBA00022679"/>
    </source>
</evidence>
<comment type="similarity">
    <text evidence="2">Belongs to the glycosyltransferase 29 family.</text>
</comment>
<keyword evidence="9" id="KW-0472">Membrane</keyword>
<name>A0A7S4C3U2_CHRCT</name>
<evidence type="ECO:0000256" key="6">
    <source>
        <dbReference type="ARBA" id="ARBA00022968"/>
    </source>
</evidence>
<dbReference type="GO" id="GO:0000139">
    <property type="term" value="C:Golgi membrane"/>
    <property type="evidence" value="ECO:0007669"/>
    <property type="project" value="UniProtKB-SubCell"/>
</dbReference>
<evidence type="ECO:0000256" key="10">
    <source>
        <dbReference type="ARBA" id="ARBA00023180"/>
    </source>
</evidence>
<feature type="region of interest" description="Disordered" evidence="11">
    <location>
        <begin position="86"/>
        <end position="167"/>
    </location>
</feature>
<comment type="subcellular location">
    <subcellularLocation>
        <location evidence="1">Golgi apparatus membrane</location>
        <topology evidence="1">Single-pass type II membrane protein</topology>
    </subcellularLocation>
</comment>
<evidence type="ECO:0000256" key="9">
    <source>
        <dbReference type="ARBA" id="ARBA00023136"/>
    </source>
</evidence>
<evidence type="ECO:0000256" key="2">
    <source>
        <dbReference type="ARBA" id="ARBA00006003"/>
    </source>
</evidence>
<keyword evidence="3" id="KW-0328">Glycosyltransferase</keyword>
<dbReference type="Pfam" id="PF00777">
    <property type="entry name" value="Glyco_transf_29"/>
    <property type="match status" value="2"/>
</dbReference>
<dbReference type="InterPro" id="IPR038578">
    <property type="entry name" value="GT29-like_sf"/>
</dbReference>
<dbReference type="Gene3D" id="3.90.1480.20">
    <property type="entry name" value="Glycosyl transferase family 29"/>
    <property type="match status" value="1"/>
</dbReference>
<evidence type="ECO:0000313" key="12">
    <source>
        <dbReference type="EMBL" id="CAE0786118.1"/>
    </source>
</evidence>
<dbReference type="InterPro" id="IPR050943">
    <property type="entry name" value="Glycosyltr_29_Sialyltrsf"/>
</dbReference>
<keyword evidence="5" id="KW-0812">Transmembrane</keyword>
<evidence type="ECO:0000256" key="11">
    <source>
        <dbReference type="SAM" id="MobiDB-lite"/>
    </source>
</evidence>
<organism evidence="12">
    <name type="scientific">Chrysotila carterae</name>
    <name type="common">Marine alga</name>
    <name type="synonym">Syracosphaera carterae</name>
    <dbReference type="NCBI Taxonomy" id="13221"/>
    <lineage>
        <taxon>Eukaryota</taxon>
        <taxon>Haptista</taxon>
        <taxon>Haptophyta</taxon>
        <taxon>Prymnesiophyceae</taxon>
        <taxon>Isochrysidales</taxon>
        <taxon>Isochrysidaceae</taxon>
        <taxon>Chrysotila</taxon>
    </lineage>
</organism>
<dbReference type="PANTHER" id="PTHR11987">
    <property type="entry name" value="ALPHA-2,8-SIALYLTRANSFERASE"/>
    <property type="match status" value="1"/>
</dbReference>
<evidence type="ECO:0000256" key="8">
    <source>
        <dbReference type="ARBA" id="ARBA00023034"/>
    </source>
</evidence>
<proteinExistence type="inferred from homology"/>